<feature type="compositionally biased region" description="Polar residues" evidence="2">
    <location>
        <begin position="122"/>
        <end position="135"/>
    </location>
</feature>
<feature type="region of interest" description="Disordered" evidence="2">
    <location>
        <begin position="495"/>
        <end position="537"/>
    </location>
</feature>
<dbReference type="STRING" id="765257.A0A0D0A796"/>
<gene>
    <name evidence="3" type="ORF">PISMIDRAFT_6447</name>
</gene>
<evidence type="ECO:0000313" key="3">
    <source>
        <dbReference type="EMBL" id="KIK30367.1"/>
    </source>
</evidence>
<feature type="coiled-coil region" evidence="1">
    <location>
        <begin position="681"/>
        <end position="708"/>
    </location>
</feature>
<feature type="region of interest" description="Disordered" evidence="2">
    <location>
        <begin position="117"/>
        <end position="312"/>
    </location>
</feature>
<feature type="compositionally biased region" description="Basic and acidic residues" evidence="2">
    <location>
        <begin position="215"/>
        <end position="227"/>
    </location>
</feature>
<organism evidence="3 4">
    <name type="scientific">Pisolithus microcarpus 441</name>
    <dbReference type="NCBI Taxonomy" id="765257"/>
    <lineage>
        <taxon>Eukaryota</taxon>
        <taxon>Fungi</taxon>
        <taxon>Dikarya</taxon>
        <taxon>Basidiomycota</taxon>
        <taxon>Agaricomycotina</taxon>
        <taxon>Agaricomycetes</taxon>
        <taxon>Agaricomycetidae</taxon>
        <taxon>Boletales</taxon>
        <taxon>Sclerodermatineae</taxon>
        <taxon>Pisolithaceae</taxon>
        <taxon>Pisolithus</taxon>
    </lineage>
</organism>
<accession>A0A0D0A796</accession>
<dbReference type="OrthoDB" id="2565072at2759"/>
<feature type="compositionally biased region" description="Basic and acidic residues" evidence="2">
    <location>
        <begin position="1"/>
        <end position="10"/>
    </location>
</feature>
<feature type="compositionally biased region" description="Polar residues" evidence="2">
    <location>
        <begin position="627"/>
        <end position="637"/>
    </location>
</feature>
<evidence type="ECO:0000313" key="4">
    <source>
        <dbReference type="Proteomes" id="UP000054018"/>
    </source>
</evidence>
<dbReference type="Proteomes" id="UP000054018">
    <property type="component" value="Unassembled WGS sequence"/>
</dbReference>
<feature type="region of interest" description="Disordered" evidence="2">
    <location>
        <begin position="620"/>
        <end position="662"/>
    </location>
</feature>
<feature type="compositionally biased region" description="Acidic residues" evidence="2">
    <location>
        <begin position="46"/>
        <end position="56"/>
    </location>
</feature>
<dbReference type="EMBL" id="KN833687">
    <property type="protein sequence ID" value="KIK30367.1"/>
    <property type="molecule type" value="Genomic_DNA"/>
</dbReference>
<feature type="compositionally biased region" description="Low complexity" evidence="2">
    <location>
        <begin position="33"/>
        <end position="45"/>
    </location>
</feature>
<feature type="region of interest" description="Disordered" evidence="2">
    <location>
        <begin position="1"/>
        <end position="103"/>
    </location>
</feature>
<evidence type="ECO:0000256" key="2">
    <source>
        <dbReference type="SAM" id="MobiDB-lite"/>
    </source>
</evidence>
<proteinExistence type="predicted"/>
<dbReference type="AlphaFoldDB" id="A0A0D0A796"/>
<name>A0A0D0A796_9AGAM</name>
<dbReference type="HOGENOM" id="CLU_017133_0_0_1"/>
<reference evidence="4" key="2">
    <citation type="submission" date="2015-01" db="EMBL/GenBank/DDBJ databases">
        <title>Evolutionary Origins and Diversification of the Mycorrhizal Mutualists.</title>
        <authorList>
            <consortium name="DOE Joint Genome Institute"/>
            <consortium name="Mycorrhizal Genomics Consortium"/>
            <person name="Kohler A."/>
            <person name="Kuo A."/>
            <person name="Nagy L.G."/>
            <person name="Floudas D."/>
            <person name="Copeland A."/>
            <person name="Barry K.W."/>
            <person name="Cichocki N."/>
            <person name="Veneault-Fourrey C."/>
            <person name="LaButti K."/>
            <person name="Lindquist E.A."/>
            <person name="Lipzen A."/>
            <person name="Lundell T."/>
            <person name="Morin E."/>
            <person name="Murat C."/>
            <person name="Riley R."/>
            <person name="Ohm R."/>
            <person name="Sun H."/>
            <person name="Tunlid A."/>
            <person name="Henrissat B."/>
            <person name="Grigoriev I.V."/>
            <person name="Hibbett D.S."/>
            <person name="Martin F."/>
        </authorList>
    </citation>
    <scope>NUCLEOTIDE SEQUENCE [LARGE SCALE GENOMIC DNA]</scope>
    <source>
        <strain evidence="4">441</strain>
    </source>
</reference>
<feature type="compositionally biased region" description="Low complexity" evidence="2">
    <location>
        <begin position="175"/>
        <end position="193"/>
    </location>
</feature>
<feature type="compositionally biased region" description="Polar residues" evidence="2">
    <location>
        <begin position="391"/>
        <end position="418"/>
    </location>
</feature>
<protein>
    <submittedName>
        <fullName evidence="3">Uncharacterized protein</fullName>
    </submittedName>
</protein>
<feature type="compositionally biased region" description="Low complexity" evidence="2">
    <location>
        <begin position="257"/>
        <end position="272"/>
    </location>
</feature>
<sequence length="732" mass="78910">MSRFIDHSRGPSDGGDPCEQIFYPGHHNRLGPDDATSASSSLSSGDDTDSDAEDVDSTCRISVRGPTIRFRSRAPWETSDTEERVESTQPLAGLTAKAKGKSTADGFMRTLARASPVISRPSVESSYSQGNSTPSPEFFPEGSTHRAMLHVSDHMPASSVSPTLPHNTGPYGEATSSLSSHHSSTEDTSSYTTRGHGSAFTSSTYHSRSSTHSSRLSEECSSREDFVHPYANPNLIVPHPSKPDSPSQRSNFKRSDSITTVTDTISSRSTSSAVPRESLEVSPISKDSQNSQHISKKEISSPSNPFHGDDINSAYLDRDAKFLSLHPPLRGSAGPGWIAHHHSPPVALISLQEAQAREKSRIASPHTGPVHSNAVDSTSRVPLLHPGELTATPNHQNDSSRMSNSVRPRAQSISTSARAKTALHSVMGTTSQFEPRNLGPSSSRTSGSRALKHKKSGFLRLFGGRGDGDQPSPPPVPSLRDTYIMQGVREAPLFGNLEQHPPSHAPAAMAGSRKLNSEGGAGTWHGNQDPECEPSVPTTRKLLPRSLNIDTGTSSHVTLIPNSGSDVRFRPHNDISRSASSLPLNVPQSAPSTALDFQALQLRPVSSLFSAHFAEYVDGSDADTPLDSGTTSPTSNFGVMHSPLTPLSSRPSNDEPHQTVGVSAENPSVVKALQEQMLSADKAWQQQVQELQQQIKVLEAKVEELRPADNKRYCESCRRVVAPRWLKDDESH</sequence>
<keyword evidence="1" id="KW-0175">Coiled coil</keyword>
<keyword evidence="4" id="KW-1185">Reference proteome</keyword>
<feature type="compositionally biased region" description="Low complexity" evidence="2">
    <location>
        <begin position="201"/>
        <end position="214"/>
    </location>
</feature>
<evidence type="ECO:0000256" key="1">
    <source>
        <dbReference type="SAM" id="Coils"/>
    </source>
</evidence>
<feature type="region of interest" description="Disordered" evidence="2">
    <location>
        <begin position="357"/>
        <end position="480"/>
    </location>
</feature>
<feature type="compositionally biased region" description="Polar residues" evidence="2">
    <location>
        <begin position="427"/>
        <end position="448"/>
    </location>
</feature>
<reference evidence="3 4" key="1">
    <citation type="submission" date="2014-04" db="EMBL/GenBank/DDBJ databases">
        <authorList>
            <consortium name="DOE Joint Genome Institute"/>
            <person name="Kuo A."/>
            <person name="Kohler A."/>
            <person name="Costa M.D."/>
            <person name="Nagy L.G."/>
            <person name="Floudas D."/>
            <person name="Copeland A."/>
            <person name="Barry K.W."/>
            <person name="Cichocki N."/>
            <person name="Veneault-Fourrey C."/>
            <person name="LaButti K."/>
            <person name="Lindquist E.A."/>
            <person name="Lipzen A."/>
            <person name="Lundell T."/>
            <person name="Morin E."/>
            <person name="Murat C."/>
            <person name="Sun H."/>
            <person name="Tunlid A."/>
            <person name="Henrissat B."/>
            <person name="Grigoriev I.V."/>
            <person name="Hibbett D.S."/>
            <person name="Martin F."/>
            <person name="Nordberg H.P."/>
            <person name="Cantor M.N."/>
            <person name="Hua S.X."/>
        </authorList>
    </citation>
    <scope>NUCLEOTIDE SEQUENCE [LARGE SCALE GENOMIC DNA]</scope>
    <source>
        <strain evidence="3 4">441</strain>
    </source>
</reference>